<feature type="region of interest" description="Disordered" evidence="2">
    <location>
        <begin position="33"/>
        <end position="248"/>
    </location>
</feature>
<feature type="compositionally biased region" description="Basic and acidic residues" evidence="2">
    <location>
        <begin position="373"/>
        <end position="388"/>
    </location>
</feature>
<evidence type="ECO:0000313" key="5">
    <source>
        <dbReference type="Proteomes" id="UP001303889"/>
    </source>
</evidence>
<comment type="caution">
    <text evidence="4">The sequence shown here is derived from an EMBL/GenBank/DDBJ whole genome shotgun (WGS) entry which is preliminary data.</text>
</comment>
<dbReference type="GO" id="GO:0008270">
    <property type="term" value="F:zinc ion binding"/>
    <property type="evidence" value="ECO:0007669"/>
    <property type="project" value="UniProtKB-KW"/>
</dbReference>
<feature type="compositionally biased region" description="Basic residues" evidence="2">
    <location>
        <begin position="156"/>
        <end position="167"/>
    </location>
</feature>
<dbReference type="Proteomes" id="UP001303889">
    <property type="component" value="Unassembled WGS sequence"/>
</dbReference>
<protein>
    <recommendedName>
        <fullName evidence="3">CCHC-type domain-containing protein</fullName>
    </recommendedName>
</protein>
<accession>A0AAN6RT29</accession>
<dbReference type="PROSITE" id="PS50158">
    <property type="entry name" value="ZF_CCHC"/>
    <property type="match status" value="1"/>
</dbReference>
<reference evidence="4" key="1">
    <citation type="journal article" date="2023" name="Mol. Phylogenet. Evol.">
        <title>Genome-scale phylogeny and comparative genomics of the fungal order Sordariales.</title>
        <authorList>
            <person name="Hensen N."/>
            <person name="Bonometti L."/>
            <person name="Westerberg I."/>
            <person name="Brannstrom I.O."/>
            <person name="Guillou S."/>
            <person name="Cros-Aarteil S."/>
            <person name="Calhoun S."/>
            <person name="Haridas S."/>
            <person name="Kuo A."/>
            <person name="Mondo S."/>
            <person name="Pangilinan J."/>
            <person name="Riley R."/>
            <person name="LaButti K."/>
            <person name="Andreopoulos B."/>
            <person name="Lipzen A."/>
            <person name="Chen C."/>
            <person name="Yan M."/>
            <person name="Daum C."/>
            <person name="Ng V."/>
            <person name="Clum A."/>
            <person name="Steindorff A."/>
            <person name="Ohm R.A."/>
            <person name="Martin F."/>
            <person name="Silar P."/>
            <person name="Natvig D.O."/>
            <person name="Lalanne C."/>
            <person name="Gautier V."/>
            <person name="Ament-Velasquez S.L."/>
            <person name="Kruys A."/>
            <person name="Hutchinson M.I."/>
            <person name="Powell A.J."/>
            <person name="Barry K."/>
            <person name="Miller A.N."/>
            <person name="Grigoriev I.V."/>
            <person name="Debuchy R."/>
            <person name="Gladieux P."/>
            <person name="Hiltunen Thoren M."/>
            <person name="Johannesson H."/>
        </authorList>
    </citation>
    <scope>NUCLEOTIDE SEQUENCE</scope>
    <source>
        <strain evidence="4">CBS 103.79</strain>
    </source>
</reference>
<dbReference type="EMBL" id="MU855609">
    <property type="protein sequence ID" value="KAK3901101.1"/>
    <property type="molecule type" value="Genomic_DNA"/>
</dbReference>
<evidence type="ECO:0000256" key="1">
    <source>
        <dbReference type="PROSITE-ProRule" id="PRU00047"/>
    </source>
</evidence>
<feature type="compositionally biased region" description="Basic and acidic residues" evidence="2">
    <location>
        <begin position="518"/>
        <end position="534"/>
    </location>
</feature>
<dbReference type="InterPro" id="IPR036875">
    <property type="entry name" value="Znf_CCHC_sf"/>
</dbReference>
<dbReference type="InterPro" id="IPR001878">
    <property type="entry name" value="Znf_CCHC"/>
</dbReference>
<organism evidence="4 5">
    <name type="scientific">Staphylotrichum tortipilum</name>
    <dbReference type="NCBI Taxonomy" id="2831512"/>
    <lineage>
        <taxon>Eukaryota</taxon>
        <taxon>Fungi</taxon>
        <taxon>Dikarya</taxon>
        <taxon>Ascomycota</taxon>
        <taxon>Pezizomycotina</taxon>
        <taxon>Sordariomycetes</taxon>
        <taxon>Sordariomycetidae</taxon>
        <taxon>Sordariales</taxon>
        <taxon>Chaetomiaceae</taxon>
        <taxon>Staphylotrichum</taxon>
    </lineage>
</organism>
<feature type="compositionally biased region" description="Basic and acidic residues" evidence="2">
    <location>
        <begin position="562"/>
        <end position="573"/>
    </location>
</feature>
<keyword evidence="5" id="KW-1185">Reference proteome</keyword>
<feature type="compositionally biased region" description="Pro residues" evidence="2">
    <location>
        <begin position="71"/>
        <end position="109"/>
    </location>
</feature>
<feature type="compositionally biased region" description="Basic and acidic residues" evidence="2">
    <location>
        <begin position="168"/>
        <end position="216"/>
    </location>
</feature>
<evidence type="ECO:0000313" key="4">
    <source>
        <dbReference type="EMBL" id="KAK3901101.1"/>
    </source>
</evidence>
<proteinExistence type="predicted"/>
<dbReference type="AlphaFoldDB" id="A0AAN6RT29"/>
<evidence type="ECO:0000259" key="3">
    <source>
        <dbReference type="PROSITE" id="PS50158"/>
    </source>
</evidence>
<keyword evidence="1" id="KW-0863">Zinc-finger</keyword>
<evidence type="ECO:0000256" key="2">
    <source>
        <dbReference type="SAM" id="MobiDB-lite"/>
    </source>
</evidence>
<feature type="compositionally biased region" description="Basic and acidic residues" evidence="2">
    <location>
        <begin position="47"/>
        <end position="64"/>
    </location>
</feature>
<feature type="compositionally biased region" description="Basic and acidic residues" evidence="2">
    <location>
        <begin position="477"/>
        <end position="507"/>
    </location>
</feature>
<dbReference type="SMART" id="SM00343">
    <property type="entry name" value="ZnF_C2HC"/>
    <property type="match status" value="1"/>
</dbReference>
<feature type="compositionally biased region" description="Pro residues" evidence="2">
    <location>
        <begin position="116"/>
        <end position="149"/>
    </location>
</feature>
<gene>
    <name evidence="4" type="ORF">C8A05DRAFT_35237</name>
</gene>
<dbReference type="GO" id="GO:0003676">
    <property type="term" value="F:nucleic acid binding"/>
    <property type="evidence" value="ECO:0007669"/>
    <property type="project" value="InterPro"/>
</dbReference>
<keyword evidence="1" id="KW-0479">Metal-binding</keyword>
<feature type="domain" description="CCHC-type" evidence="3">
    <location>
        <begin position="17"/>
        <end position="32"/>
    </location>
</feature>
<dbReference type="SUPFAM" id="SSF57756">
    <property type="entry name" value="Retrovirus zinc finger-like domains"/>
    <property type="match status" value="1"/>
</dbReference>
<feature type="compositionally biased region" description="Basic residues" evidence="2">
    <location>
        <begin position="599"/>
        <end position="613"/>
    </location>
</feature>
<name>A0AAN6RT29_9PEZI</name>
<reference evidence="4" key="2">
    <citation type="submission" date="2023-05" db="EMBL/GenBank/DDBJ databases">
        <authorList>
            <consortium name="Lawrence Berkeley National Laboratory"/>
            <person name="Steindorff A."/>
            <person name="Hensen N."/>
            <person name="Bonometti L."/>
            <person name="Westerberg I."/>
            <person name="Brannstrom I.O."/>
            <person name="Guillou S."/>
            <person name="Cros-Aarteil S."/>
            <person name="Calhoun S."/>
            <person name="Haridas S."/>
            <person name="Kuo A."/>
            <person name="Mondo S."/>
            <person name="Pangilinan J."/>
            <person name="Riley R."/>
            <person name="Labutti K."/>
            <person name="Andreopoulos B."/>
            <person name="Lipzen A."/>
            <person name="Chen C."/>
            <person name="Yanf M."/>
            <person name="Daum C."/>
            <person name="Ng V."/>
            <person name="Clum A."/>
            <person name="Ohm R."/>
            <person name="Martin F."/>
            <person name="Silar P."/>
            <person name="Natvig D."/>
            <person name="Lalanne C."/>
            <person name="Gautier V."/>
            <person name="Ament-Velasquez S.L."/>
            <person name="Kruys A."/>
            <person name="Hutchinson M.I."/>
            <person name="Powell A.J."/>
            <person name="Barry K."/>
            <person name="Miller A.N."/>
            <person name="Grigoriev I.V."/>
            <person name="Debuchy R."/>
            <person name="Gladieux P."/>
            <person name="Thoren M.H."/>
            <person name="Johannesson H."/>
        </authorList>
    </citation>
    <scope>NUCLEOTIDE SEQUENCE</scope>
    <source>
        <strain evidence="4">CBS 103.79</strain>
    </source>
</reference>
<feature type="compositionally biased region" description="Basic and acidic residues" evidence="2">
    <location>
        <begin position="395"/>
        <end position="419"/>
    </location>
</feature>
<feature type="compositionally biased region" description="Basic residues" evidence="2">
    <location>
        <begin position="535"/>
        <end position="559"/>
    </location>
</feature>
<feature type="region of interest" description="Disordered" evidence="2">
    <location>
        <begin position="331"/>
        <end position="623"/>
    </location>
</feature>
<keyword evidence="1" id="KW-0862">Zinc</keyword>
<sequence>MASTAPGQTPPEQDGLCYNCGVKGHWVFACPEPTRDMPAGLQRWHQHKENGGSDRRGASREKKGPIVTHYAPPPPPPPPPAHPPPGMPYGQPQPPPYPPGLPPAPPPPAQGYAQPGYPPNPYSGGYQPPPLPPPPQYGQYSAPPPPPPHYAQQPGRHQKNHGSKRSHNNRDKNRHGNDRRGKGGSRNERQERDAGREEQKLKAEEVKEKKDGEAKVEPQAQDGDPKEAGDEGEEKGGSGWDRQLQDEFNLAFPEIKMKPADPVGIPLSAEYTDDPTIPPAYNATCVKSEWFTEDNRAEFGRSIRDHPSWDTLRDDPIFRLYPGMTLRRFPESEHQYTTYDPSDPPPSPSAIKMPPRYQIDTAALKEALAKGSGGHDRKNGHNDHDRRRSSPQNHWRWDTVRDRHRTGEAEDRQPRKRSLDASSENGLGDRNQKRSRWSQSHRGRSRSPRPHSPSPPTFNIEGDPWSPQAGETTFRASAERRRPDGSDRKFSPSRDERGGYADKRQDSGYHSGQSLDKPTPRQRDDDKPRRPADRTHRRRRSPSRSRSCSRSRSGGRRSRASTVDRSDRSRSRSESPLTSLEAELLGLAGDSSESEPKRVAKKPPPKKPIRRAYKVSDAFSRRW</sequence>
<dbReference type="Pfam" id="PF00098">
    <property type="entry name" value="zf-CCHC"/>
    <property type="match status" value="1"/>
</dbReference>
<feature type="compositionally biased region" description="Basic residues" evidence="2">
    <location>
        <begin position="433"/>
        <end position="449"/>
    </location>
</feature>